<dbReference type="Proteomes" id="UP000238348">
    <property type="component" value="Chromosome"/>
</dbReference>
<reference evidence="1 2" key="1">
    <citation type="submission" date="2015-09" db="EMBL/GenBank/DDBJ databases">
        <title>Sorangium comparison.</title>
        <authorList>
            <person name="Zaburannyi N."/>
            <person name="Bunk B."/>
            <person name="Overmann J."/>
            <person name="Mueller R."/>
        </authorList>
    </citation>
    <scope>NUCLEOTIDE SEQUENCE [LARGE SCALE GENOMIC DNA]</scope>
    <source>
        <strain evidence="1 2">So ce26</strain>
    </source>
</reference>
<gene>
    <name evidence="1" type="ORF">SOCE26_040300</name>
</gene>
<name>A0A2L0ETG9_SORCE</name>
<sequence length="60" mass="6201">MIDPDELDAITEAVLAEKAEIFSLSVAPGFVLELAYDGCGLSAATWGAGSSWRVADIGEA</sequence>
<dbReference type="RefSeq" id="WP_104981389.1">
    <property type="nucleotide sequence ID" value="NZ_CP012673.1"/>
</dbReference>
<protein>
    <submittedName>
        <fullName evidence="1">Uncharacterized protein</fullName>
    </submittedName>
</protein>
<accession>A0A2L0ETG9</accession>
<dbReference type="AlphaFoldDB" id="A0A2L0ETG9"/>
<dbReference type="OrthoDB" id="9916703at2"/>
<organism evidence="1 2">
    <name type="scientific">Sorangium cellulosum</name>
    <name type="common">Polyangium cellulosum</name>
    <dbReference type="NCBI Taxonomy" id="56"/>
    <lineage>
        <taxon>Bacteria</taxon>
        <taxon>Pseudomonadati</taxon>
        <taxon>Myxococcota</taxon>
        <taxon>Polyangia</taxon>
        <taxon>Polyangiales</taxon>
        <taxon>Polyangiaceae</taxon>
        <taxon>Sorangium</taxon>
    </lineage>
</organism>
<proteinExistence type="predicted"/>
<dbReference type="EMBL" id="CP012673">
    <property type="protein sequence ID" value="AUX42597.1"/>
    <property type="molecule type" value="Genomic_DNA"/>
</dbReference>
<evidence type="ECO:0000313" key="2">
    <source>
        <dbReference type="Proteomes" id="UP000238348"/>
    </source>
</evidence>
<evidence type="ECO:0000313" key="1">
    <source>
        <dbReference type="EMBL" id="AUX42597.1"/>
    </source>
</evidence>